<dbReference type="Proteomes" id="UP000260983">
    <property type="component" value="Unassembled WGS sequence"/>
</dbReference>
<proteinExistence type="predicted"/>
<sequence length="234" mass="27955">MKYISLIILIVVMSSCTSTNRDNYDPWIVDENACRELVKVENCLNAFFRDYTYDESLNEYLYGSFLPDAEPIYIKQIKGARGVRFYDNERSWYNSFEQSFCKLTYEEAKEWYSIFNKHAEWYKNLQIRLEYYLYSKCNSDILHKNSGLGKYDVVDIIDRMIYDRAEEEKISQYFENLNTPSIDYSELINDDNASYQVWLISKASDSDRESDTKITVFFDSNNKRKAMRLFHPKN</sequence>
<evidence type="ECO:0000313" key="1">
    <source>
        <dbReference type="EMBL" id="RGN31978.1"/>
    </source>
</evidence>
<evidence type="ECO:0000313" key="2">
    <source>
        <dbReference type="Proteomes" id="UP000260983"/>
    </source>
</evidence>
<protein>
    <submittedName>
        <fullName evidence="1">Uncharacterized protein</fullName>
    </submittedName>
</protein>
<gene>
    <name evidence="1" type="ORF">DXB65_19235</name>
</gene>
<dbReference type="RefSeq" id="WP_117725227.1">
    <property type="nucleotide sequence ID" value="NZ_QSUL01000015.1"/>
</dbReference>
<dbReference type="EMBL" id="QSUL01000015">
    <property type="protein sequence ID" value="RGN31978.1"/>
    <property type="molecule type" value="Genomic_DNA"/>
</dbReference>
<organism evidence="1 2">
    <name type="scientific">Bacteroides oleiciplenus</name>
    <dbReference type="NCBI Taxonomy" id="626931"/>
    <lineage>
        <taxon>Bacteria</taxon>
        <taxon>Pseudomonadati</taxon>
        <taxon>Bacteroidota</taxon>
        <taxon>Bacteroidia</taxon>
        <taxon>Bacteroidales</taxon>
        <taxon>Bacteroidaceae</taxon>
        <taxon>Bacteroides</taxon>
    </lineage>
</organism>
<accession>A0A3E5B318</accession>
<comment type="caution">
    <text evidence="1">The sequence shown here is derived from an EMBL/GenBank/DDBJ whole genome shotgun (WGS) entry which is preliminary data.</text>
</comment>
<dbReference type="PROSITE" id="PS51257">
    <property type="entry name" value="PROKAR_LIPOPROTEIN"/>
    <property type="match status" value="1"/>
</dbReference>
<reference evidence="1 2" key="1">
    <citation type="submission" date="2018-08" db="EMBL/GenBank/DDBJ databases">
        <title>A genome reference for cultivated species of the human gut microbiota.</title>
        <authorList>
            <person name="Zou Y."/>
            <person name="Xue W."/>
            <person name="Luo G."/>
        </authorList>
    </citation>
    <scope>NUCLEOTIDE SEQUENCE [LARGE SCALE GENOMIC DNA]</scope>
    <source>
        <strain evidence="1 2">OM05-15BH</strain>
    </source>
</reference>
<name>A0A3E5B318_9BACE</name>
<dbReference type="AlphaFoldDB" id="A0A3E5B318"/>